<proteinExistence type="predicted"/>
<name>A0ABR7XCA6_9BACT</name>
<organism evidence="1 2">
    <name type="scientific">Pontibacter aquaedesilientis</name>
    <dbReference type="NCBI Taxonomy" id="2766980"/>
    <lineage>
        <taxon>Bacteria</taxon>
        <taxon>Pseudomonadati</taxon>
        <taxon>Bacteroidota</taxon>
        <taxon>Cytophagia</taxon>
        <taxon>Cytophagales</taxon>
        <taxon>Hymenobacteraceae</taxon>
        <taxon>Pontibacter</taxon>
    </lineage>
</organism>
<accession>A0ABR7XCA6</accession>
<reference evidence="1 2" key="1">
    <citation type="submission" date="2020-09" db="EMBL/GenBank/DDBJ databases">
        <title>Genome sequencing and assembly of Pontibacter sp.</title>
        <authorList>
            <person name="Chhetri G."/>
        </authorList>
    </citation>
    <scope>NUCLEOTIDE SEQUENCE [LARGE SCALE GENOMIC DNA]</scope>
    <source>
        <strain evidence="1 2">JH31</strain>
    </source>
</reference>
<protein>
    <recommendedName>
        <fullName evidence="3">STAS/SEC14 domain-containing protein</fullName>
    </recommendedName>
</protein>
<comment type="caution">
    <text evidence="1">The sequence shown here is derived from an EMBL/GenBank/DDBJ whole genome shotgun (WGS) entry which is preliminary data.</text>
</comment>
<keyword evidence="2" id="KW-1185">Reference proteome</keyword>
<dbReference type="EMBL" id="JACXAJ010000001">
    <property type="protein sequence ID" value="MBD1395933.1"/>
    <property type="molecule type" value="Genomic_DNA"/>
</dbReference>
<evidence type="ECO:0000313" key="2">
    <source>
        <dbReference type="Proteomes" id="UP000625551"/>
    </source>
</evidence>
<evidence type="ECO:0000313" key="1">
    <source>
        <dbReference type="EMBL" id="MBD1395933.1"/>
    </source>
</evidence>
<dbReference type="Proteomes" id="UP000625551">
    <property type="component" value="Unassembled WGS sequence"/>
</dbReference>
<gene>
    <name evidence="1" type="ORF">H9Q13_02045</name>
</gene>
<sequence>MEIYKSESFMVQHSEEQLLLRCKKSLHSEEFRAGLTKALQYAREHQIKKWLLDLREIGKLSEADETWVQVQLFPQIMIHLGMKNYVAVVMDERCYANMVDESGLLGLKSYNSFIIINTFYQLEEAASWLEGKHPNYV</sequence>
<dbReference type="RefSeq" id="WP_191182084.1">
    <property type="nucleotide sequence ID" value="NZ_JACXAJ010000001.1"/>
</dbReference>
<evidence type="ECO:0008006" key="3">
    <source>
        <dbReference type="Google" id="ProtNLM"/>
    </source>
</evidence>